<organism evidence="8 9">
    <name type="scientific">Orbilia oligospora</name>
    <name type="common">Nematode-trapping fungus</name>
    <name type="synonym">Arthrobotrys oligospora</name>
    <dbReference type="NCBI Taxonomy" id="2813651"/>
    <lineage>
        <taxon>Eukaryota</taxon>
        <taxon>Fungi</taxon>
        <taxon>Dikarya</taxon>
        <taxon>Ascomycota</taxon>
        <taxon>Pezizomycotina</taxon>
        <taxon>Orbiliomycetes</taxon>
        <taxon>Orbiliales</taxon>
        <taxon>Orbiliaceae</taxon>
        <taxon>Orbilia</taxon>
    </lineage>
</organism>
<proteinExistence type="predicted"/>
<dbReference type="CDD" id="cd00067">
    <property type="entry name" value="GAL4"/>
    <property type="match status" value="1"/>
</dbReference>
<dbReference type="InterPro" id="IPR050797">
    <property type="entry name" value="Carb_Metab_Trans_Reg"/>
</dbReference>
<keyword evidence="4" id="KW-0804">Transcription</keyword>
<feature type="region of interest" description="Disordered" evidence="6">
    <location>
        <begin position="768"/>
        <end position="788"/>
    </location>
</feature>
<evidence type="ECO:0000256" key="2">
    <source>
        <dbReference type="ARBA" id="ARBA00023015"/>
    </source>
</evidence>
<feature type="compositionally biased region" description="Low complexity" evidence="6">
    <location>
        <begin position="69"/>
        <end position="80"/>
    </location>
</feature>
<dbReference type="PANTHER" id="PTHR31668:SF26">
    <property type="entry name" value="GLUCOSE TRANSPORT TRANSCRIPTION REGULATOR RGT1-RELATED"/>
    <property type="match status" value="1"/>
</dbReference>
<dbReference type="Pfam" id="PF04082">
    <property type="entry name" value="Fungal_trans"/>
    <property type="match status" value="1"/>
</dbReference>
<keyword evidence="3" id="KW-0238">DNA-binding</keyword>
<evidence type="ECO:0000313" key="8">
    <source>
        <dbReference type="EMBL" id="KAF3111378.1"/>
    </source>
</evidence>
<dbReference type="Proteomes" id="UP000475325">
    <property type="component" value="Unassembled WGS sequence"/>
</dbReference>
<feature type="compositionally biased region" description="Basic and acidic residues" evidence="6">
    <location>
        <begin position="84"/>
        <end position="94"/>
    </location>
</feature>
<dbReference type="InterPro" id="IPR036864">
    <property type="entry name" value="Zn2-C6_fun-type_DNA-bd_sf"/>
</dbReference>
<dbReference type="CDD" id="cd12148">
    <property type="entry name" value="fungal_TF_MHR"/>
    <property type="match status" value="1"/>
</dbReference>
<evidence type="ECO:0000256" key="3">
    <source>
        <dbReference type="ARBA" id="ARBA00023125"/>
    </source>
</evidence>
<keyword evidence="5" id="KW-0539">Nucleus</keyword>
<evidence type="ECO:0000313" key="9">
    <source>
        <dbReference type="Proteomes" id="UP000475325"/>
    </source>
</evidence>
<evidence type="ECO:0000256" key="5">
    <source>
        <dbReference type="ARBA" id="ARBA00023242"/>
    </source>
</evidence>
<dbReference type="InterPro" id="IPR001138">
    <property type="entry name" value="Zn2Cys6_DnaBD"/>
</dbReference>
<reference evidence="8 9" key="1">
    <citation type="submission" date="2019-06" db="EMBL/GenBank/DDBJ databases">
        <authorList>
            <person name="Palmer J.M."/>
        </authorList>
    </citation>
    <scope>NUCLEOTIDE SEQUENCE [LARGE SCALE GENOMIC DNA]</scope>
    <source>
        <strain evidence="8 9">TWF102</strain>
    </source>
</reference>
<sequence>MAEVALAPSSQLVTHHSNPTKYLTITLPLRRSIYSPPSSATFPTDSHWSSKEYSRTDSDLIPKPRYLGTSYTTYSPPRTSVVDRFGREDQDRGRQNNVSPSMLLSSPSSSFITRGLPPIISPMDAPMQGYDQRPSSPRTVPSGYADASMEMGGPSDLAPRKRSKVSRACDECRRKKIRCDATSETGVEQCSSCKRVGARCSFSRVPMKRGPSKGYIKELADRLNTLENTISTSDMLPYNNLTSVEGESSPMDSEGTSPPPNLSLRQSRKRTLSSSSEFPLGMHLQPLAQSPTLQRTSERLPPIDSFHSPHHQSAPAQIPQRQLPPPHIPPSHPSSGLHSQRGSISSASVPPPLIAHTSPTSGLSTSWRPDSCEARRQSLSDPLEHTDVVMSSNMMKSSGKSFDWDEPVIDQYYSIIHPTFPFLPHSKQRLRLRLSHASSRVREAVLQALYCAVRSNPASTLMPTGPFESRGVAELAFAAQYEDPSSRSIADNLIYLQTLIFLILEADNRGPAAIKGQFGPPRALWLGAAIGLAYNLRLHYGNAGSKSSDNDNDDSDEKLGRRAWWTLVVLDRWNAVSTSSPLHIPDSSVVLMQEDQSLLGIAAYQITRLSMILGHLAENLTSSDQAVSTSASGAAFVSRLLRGELERFRESVDSILGSLNLVHIAYWHVKLLFLRLNDATEPSQLIGPATRIAVILNSGQTPITPLSYHFAALAILTLVDLLEYNETRIEAEKGVMHIAEALEKRRGVSTREDSTGWDRTIKDFISRRTPRANSGGTTNAGKHPLPHGNLQHLAELAVGESAGGGGPGTSGMSSESRNPVIDAHMLQKYGYLGCLVL</sequence>
<dbReference type="PROSITE" id="PS50048">
    <property type="entry name" value="ZN2_CY6_FUNGAL_2"/>
    <property type="match status" value="1"/>
</dbReference>
<keyword evidence="2" id="KW-0805">Transcription regulation</keyword>
<dbReference type="GO" id="GO:0003677">
    <property type="term" value="F:DNA binding"/>
    <property type="evidence" value="ECO:0007669"/>
    <property type="project" value="UniProtKB-KW"/>
</dbReference>
<evidence type="ECO:0000259" key="7">
    <source>
        <dbReference type="PROSITE" id="PS50048"/>
    </source>
</evidence>
<dbReference type="Gene3D" id="4.10.240.10">
    <property type="entry name" value="Zn(2)-C6 fungal-type DNA-binding domain"/>
    <property type="match status" value="1"/>
</dbReference>
<evidence type="ECO:0000256" key="4">
    <source>
        <dbReference type="ARBA" id="ARBA00023163"/>
    </source>
</evidence>
<feature type="compositionally biased region" description="Polar residues" evidence="6">
    <location>
        <begin position="233"/>
        <end position="256"/>
    </location>
</feature>
<dbReference type="SMART" id="SM00906">
    <property type="entry name" value="Fungal_trans"/>
    <property type="match status" value="1"/>
</dbReference>
<dbReference type="GO" id="GO:0008270">
    <property type="term" value="F:zinc ion binding"/>
    <property type="evidence" value="ECO:0007669"/>
    <property type="project" value="InterPro"/>
</dbReference>
<dbReference type="Pfam" id="PF00172">
    <property type="entry name" value="Zn_clus"/>
    <property type="match status" value="1"/>
</dbReference>
<dbReference type="PANTHER" id="PTHR31668">
    <property type="entry name" value="GLUCOSE TRANSPORT TRANSCRIPTION REGULATOR RGT1-RELATED-RELATED"/>
    <property type="match status" value="1"/>
</dbReference>
<dbReference type="SUPFAM" id="SSF57701">
    <property type="entry name" value="Zn2/Cys6 DNA-binding domain"/>
    <property type="match status" value="1"/>
</dbReference>
<feature type="compositionally biased region" description="Polar residues" evidence="6">
    <location>
        <begin position="37"/>
        <end position="47"/>
    </location>
</feature>
<keyword evidence="1" id="KW-0479">Metal-binding</keyword>
<evidence type="ECO:0000256" key="6">
    <source>
        <dbReference type="SAM" id="MobiDB-lite"/>
    </source>
</evidence>
<dbReference type="SMART" id="SM00066">
    <property type="entry name" value="GAL4"/>
    <property type="match status" value="1"/>
</dbReference>
<feature type="compositionally biased region" description="Basic and acidic residues" evidence="6">
    <location>
        <begin position="370"/>
        <end position="381"/>
    </location>
</feature>
<dbReference type="InterPro" id="IPR007219">
    <property type="entry name" value="XnlR_reg_dom"/>
</dbReference>
<feature type="compositionally biased region" description="Basic and acidic residues" evidence="6">
    <location>
        <begin position="48"/>
        <end position="62"/>
    </location>
</feature>
<dbReference type="PROSITE" id="PS00463">
    <property type="entry name" value="ZN2_CY6_FUNGAL_1"/>
    <property type="match status" value="1"/>
</dbReference>
<feature type="compositionally biased region" description="Pro residues" evidence="6">
    <location>
        <begin position="322"/>
        <end position="332"/>
    </location>
</feature>
<feature type="region of interest" description="Disordered" evidence="6">
    <location>
        <begin position="37"/>
        <end position="107"/>
    </location>
</feature>
<dbReference type="GO" id="GO:0006351">
    <property type="term" value="P:DNA-templated transcription"/>
    <property type="evidence" value="ECO:0007669"/>
    <property type="project" value="InterPro"/>
</dbReference>
<feature type="region of interest" description="Disordered" evidence="6">
    <location>
        <begin position="233"/>
        <end position="381"/>
    </location>
</feature>
<comment type="caution">
    <text evidence="8">The sequence shown here is derived from an EMBL/GenBank/DDBJ whole genome shotgun (WGS) entry which is preliminary data.</text>
</comment>
<accession>A0A7C8NAH6</accession>
<dbReference type="AlphaFoldDB" id="A0A7C8NAH6"/>
<name>A0A7C8NAH6_ORBOL</name>
<feature type="compositionally biased region" description="Polar residues" evidence="6">
    <location>
        <begin position="357"/>
        <end position="368"/>
    </location>
</feature>
<feature type="compositionally biased region" description="Polar residues" evidence="6">
    <location>
        <begin position="771"/>
        <end position="780"/>
    </location>
</feature>
<protein>
    <submittedName>
        <fullName evidence="8">Glucose-responsive transcription factor</fullName>
    </submittedName>
</protein>
<feature type="domain" description="Zn(2)-C6 fungal-type" evidence="7">
    <location>
        <begin position="168"/>
        <end position="202"/>
    </location>
</feature>
<gene>
    <name evidence="8" type="primary">RGT1</name>
    <name evidence="8" type="ORF">TWF102_007047</name>
</gene>
<dbReference type="EMBL" id="WIQW01000004">
    <property type="protein sequence ID" value="KAF3111378.1"/>
    <property type="molecule type" value="Genomic_DNA"/>
</dbReference>
<dbReference type="GO" id="GO:0000981">
    <property type="term" value="F:DNA-binding transcription factor activity, RNA polymerase II-specific"/>
    <property type="evidence" value="ECO:0007669"/>
    <property type="project" value="InterPro"/>
</dbReference>
<evidence type="ECO:0000256" key="1">
    <source>
        <dbReference type="ARBA" id="ARBA00022723"/>
    </source>
</evidence>